<dbReference type="OrthoDB" id="67652at2"/>
<dbReference type="KEGG" id="fki:FK004_15195"/>
<dbReference type="PANTHER" id="PTHR42999:SF1">
    <property type="entry name" value="PENTAPEPTIDE REPEAT-CONTAINING PROTEIN"/>
    <property type="match status" value="1"/>
</dbReference>
<reference evidence="1 2" key="1">
    <citation type="submission" date="2017-04" db="EMBL/GenBank/DDBJ databases">
        <title>Complete genome sequence of Flavobacterium kingsejong AJ004.</title>
        <authorList>
            <person name="Lee P.C."/>
        </authorList>
    </citation>
    <scope>NUCLEOTIDE SEQUENCE [LARGE SCALE GENOMIC DNA]</scope>
    <source>
        <strain evidence="1 2">AJ004</strain>
    </source>
</reference>
<dbReference type="Pfam" id="PF13599">
    <property type="entry name" value="Pentapeptide_4"/>
    <property type="match status" value="1"/>
</dbReference>
<dbReference type="PANTHER" id="PTHR42999">
    <property type="entry name" value="ANTIBIOTIC RESISTANCE PROTEIN MCBG"/>
    <property type="match status" value="1"/>
</dbReference>
<evidence type="ECO:0008006" key="3">
    <source>
        <dbReference type="Google" id="ProtNLM"/>
    </source>
</evidence>
<evidence type="ECO:0000313" key="2">
    <source>
        <dbReference type="Proteomes" id="UP000244677"/>
    </source>
</evidence>
<dbReference type="EMBL" id="CP020919">
    <property type="protein sequence ID" value="AWG26470.1"/>
    <property type="molecule type" value="Genomic_DNA"/>
</dbReference>
<dbReference type="RefSeq" id="WP_108737992.1">
    <property type="nucleotide sequence ID" value="NZ_CP020919.1"/>
</dbReference>
<dbReference type="InterPro" id="IPR001646">
    <property type="entry name" value="5peptide_repeat"/>
</dbReference>
<protein>
    <recommendedName>
        <fullName evidence="3">MCBG-like protein</fullName>
    </recommendedName>
</protein>
<gene>
    <name evidence="1" type="ORF">FK004_15195</name>
</gene>
<dbReference type="Proteomes" id="UP000244677">
    <property type="component" value="Chromosome"/>
</dbReference>
<evidence type="ECO:0000313" key="1">
    <source>
        <dbReference type="EMBL" id="AWG26470.1"/>
    </source>
</evidence>
<sequence>MKIQYTYDREIKNKVFRPEELMYNEFENCIFRDCDFSACDFLAVVFVECTFYSCNFNAAEINYVCFRTAIFIDTDFTGVNFSMCNPLVFEVHFESCTLDFSKFYNLKMKRTTFKDCRLIAVDFMNADLTEAVFSNCDLYRAVFDKTTLVKADFMTAYNFTIHPEKNKLKKALFSRMNLKGLLDAYEIKVV</sequence>
<name>A0A2S1LRT2_9FLAO</name>
<proteinExistence type="predicted"/>
<dbReference type="InterPro" id="IPR052949">
    <property type="entry name" value="PA_immunity-related"/>
</dbReference>
<accession>A0A2S1LRT2</accession>
<dbReference type="Gene3D" id="2.160.20.80">
    <property type="entry name" value="E3 ubiquitin-protein ligase SopA"/>
    <property type="match status" value="1"/>
</dbReference>
<dbReference type="SUPFAM" id="SSF141571">
    <property type="entry name" value="Pentapeptide repeat-like"/>
    <property type="match status" value="1"/>
</dbReference>
<keyword evidence="2" id="KW-1185">Reference proteome</keyword>
<dbReference type="AlphaFoldDB" id="A0A2S1LRT2"/>
<organism evidence="1 2">
    <name type="scientific">Flavobacterium kingsejongi</name>
    <dbReference type="NCBI Taxonomy" id="1678728"/>
    <lineage>
        <taxon>Bacteria</taxon>
        <taxon>Pseudomonadati</taxon>
        <taxon>Bacteroidota</taxon>
        <taxon>Flavobacteriia</taxon>
        <taxon>Flavobacteriales</taxon>
        <taxon>Flavobacteriaceae</taxon>
        <taxon>Flavobacterium</taxon>
    </lineage>
</organism>